<proteinExistence type="predicted"/>
<sequence>MHLNIQGLELLCKENPCLSEVSLVSSWLTLKHNRYELLPNLSCSNVSSCLIGAISPRICWGFFLTDVTLTLESRYLHRNPQNNNGIFIHVHQLIPRCSYEIWSPGNLLCPESALWAVITFLSFIHFCGLWMHEITEVQGCW</sequence>
<dbReference type="EMBL" id="JACASE010000003">
    <property type="protein sequence ID" value="KAF6485395.1"/>
    <property type="molecule type" value="Genomic_DNA"/>
</dbReference>
<organism evidence="1 2">
    <name type="scientific">Rousettus aegyptiacus</name>
    <name type="common">Egyptian fruit bat</name>
    <name type="synonym">Pteropus aegyptiacus</name>
    <dbReference type="NCBI Taxonomy" id="9407"/>
    <lineage>
        <taxon>Eukaryota</taxon>
        <taxon>Metazoa</taxon>
        <taxon>Chordata</taxon>
        <taxon>Craniata</taxon>
        <taxon>Vertebrata</taxon>
        <taxon>Euteleostomi</taxon>
        <taxon>Mammalia</taxon>
        <taxon>Eutheria</taxon>
        <taxon>Laurasiatheria</taxon>
        <taxon>Chiroptera</taxon>
        <taxon>Yinpterochiroptera</taxon>
        <taxon>Pteropodoidea</taxon>
        <taxon>Pteropodidae</taxon>
        <taxon>Rousettinae</taxon>
        <taxon>Rousettus</taxon>
    </lineage>
</organism>
<comment type="caution">
    <text evidence="1">The sequence shown here is derived from an EMBL/GenBank/DDBJ whole genome shotgun (WGS) entry which is preliminary data.</text>
</comment>
<dbReference type="Proteomes" id="UP000593571">
    <property type="component" value="Unassembled WGS sequence"/>
</dbReference>
<evidence type="ECO:0000313" key="2">
    <source>
        <dbReference type="Proteomes" id="UP000593571"/>
    </source>
</evidence>
<accession>A0A7J8IMK4</accession>
<evidence type="ECO:0000313" key="1">
    <source>
        <dbReference type="EMBL" id="KAF6485395.1"/>
    </source>
</evidence>
<protein>
    <submittedName>
        <fullName evidence="1">Uncharacterized protein</fullName>
    </submittedName>
</protein>
<keyword evidence="2" id="KW-1185">Reference proteome</keyword>
<gene>
    <name evidence="1" type="ORF">HJG63_010612</name>
</gene>
<name>A0A7J8IMK4_ROUAE</name>
<reference evidence="1 2" key="1">
    <citation type="journal article" date="2020" name="Nature">
        <title>Six reference-quality genomes reveal evolution of bat adaptations.</title>
        <authorList>
            <person name="Jebb D."/>
            <person name="Huang Z."/>
            <person name="Pippel M."/>
            <person name="Hughes G.M."/>
            <person name="Lavrichenko K."/>
            <person name="Devanna P."/>
            <person name="Winkler S."/>
            <person name="Jermiin L.S."/>
            <person name="Skirmuntt E.C."/>
            <person name="Katzourakis A."/>
            <person name="Burkitt-Gray L."/>
            <person name="Ray D.A."/>
            <person name="Sullivan K.A.M."/>
            <person name="Roscito J.G."/>
            <person name="Kirilenko B.M."/>
            <person name="Davalos L.M."/>
            <person name="Corthals A.P."/>
            <person name="Power M.L."/>
            <person name="Jones G."/>
            <person name="Ransome R.D."/>
            <person name="Dechmann D.K.N."/>
            <person name="Locatelli A.G."/>
            <person name="Puechmaille S.J."/>
            <person name="Fedrigo O."/>
            <person name="Jarvis E.D."/>
            <person name="Hiller M."/>
            <person name="Vernes S.C."/>
            <person name="Myers E.W."/>
            <person name="Teeling E.C."/>
        </authorList>
    </citation>
    <scope>NUCLEOTIDE SEQUENCE [LARGE SCALE GENOMIC DNA]</scope>
    <source>
        <strain evidence="1">MRouAeg1</strain>
        <tissue evidence="1">Muscle</tissue>
    </source>
</reference>
<dbReference type="AlphaFoldDB" id="A0A7J8IMK4"/>